<name>A0A1G9K734_9BACT</name>
<evidence type="ECO:0000313" key="3">
    <source>
        <dbReference type="Proteomes" id="UP000198901"/>
    </source>
</evidence>
<keyword evidence="1" id="KW-0472">Membrane</keyword>
<evidence type="ECO:0000313" key="2">
    <source>
        <dbReference type="EMBL" id="SDL45346.1"/>
    </source>
</evidence>
<feature type="transmembrane region" description="Helical" evidence="1">
    <location>
        <begin position="132"/>
        <end position="154"/>
    </location>
</feature>
<feature type="transmembrane region" description="Helical" evidence="1">
    <location>
        <begin position="303"/>
        <end position="321"/>
    </location>
</feature>
<feature type="transmembrane region" description="Helical" evidence="1">
    <location>
        <begin position="328"/>
        <end position="348"/>
    </location>
</feature>
<keyword evidence="1" id="KW-0812">Transmembrane</keyword>
<evidence type="ECO:0008006" key="4">
    <source>
        <dbReference type="Google" id="ProtNLM"/>
    </source>
</evidence>
<feature type="transmembrane region" description="Helical" evidence="1">
    <location>
        <begin position="32"/>
        <end position="52"/>
    </location>
</feature>
<sequence length="533" mass="60702">MTFISLHARTLMSVLLVVVSLYLWFRYRKDDRAGTGLVLALLGLTFFLRWYWMDDLEGNVDTSTWLASTLSVRHYPDSFWKLLNYSDSRPLTVFPLWAATWFGVDAGYRTAECVGVICWLGTLFFTYRALTLYVSNSLAVLLTWVLCLFIGTTWNNEHTAYNSEHFSIFLIAVATYAYLSFEKKGRTTALKAFGTGFLLGSLLFAKFQNVPMGLVVAGFMMTSLYRKKDFRSLAFLVSGGILPTIIVNIIFWSHGKLDEFWVNYVWHYILYSYTTEFQPLSVGERFNPIRAGRFLLSAVQSRAILSALLLVLTGGVAYAAFSAPQGSFVRTIRLFTLLLLAASMYAIIQAGNPFHHYALYIFHPLILAAGAWLTAPRSRAVPLLGGALLLAAVGQGVWNLNTTPAPVISNYPQSEKQIIQTILNNSTEQDRLVVWGWVDRWHQYTVRPCGYRLAHTHLMYMKSDLFSRRMANFLEDMEANKPAIFVDAAIDRYSVIEGLEKPHDTFPEVKSYIDRHYQPLAIIDSVRIYRRIR</sequence>
<feature type="transmembrane region" description="Helical" evidence="1">
    <location>
        <begin position="354"/>
        <end position="373"/>
    </location>
</feature>
<keyword evidence="3" id="KW-1185">Reference proteome</keyword>
<proteinExistence type="predicted"/>
<feature type="transmembrane region" description="Helical" evidence="1">
    <location>
        <begin position="380"/>
        <end position="398"/>
    </location>
</feature>
<gene>
    <name evidence="2" type="ORF">SAMN04488090_0899</name>
</gene>
<feature type="transmembrane region" description="Helical" evidence="1">
    <location>
        <begin position="6"/>
        <end position="25"/>
    </location>
</feature>
<dbReference type="Proteomes" id="UP000198901">
    <property type="component" value="Unassembled WGS sequence"/>
</dbReference>
<dbReference type="RefSeq" id="WP_143011020.1">
    <property type="nucleotide sequence ID" value="NZ_FNGS01000002.1"/>
</dbReference>
<reference evidence="2 3" key="1">
    <citation type="submission" date="2016-10" db="EMBL/GenBank/DDBJ databases">
        <authorList>
            <person name="de Groot N.N."/>
        </authorList>
    </citation>
    <scope>NUCLEOTIDE SEQUENCE [LARGE SCALE GENOMIC DNA]</scope>
    <source>
        <strain evidence="2 3">DSM 21668</strain>
    </source>
</reference>
<protein>
    <recommendedName>
        <fullName evidence="4">Dolichyl-phosphate-mannose-protein mannosyltransferase</fullName>
    </recommendedName>
</protein>
<evidence type="ECO:0000256" key="1">
    <source>
        <dbReference type="SAM" id="Phobius"/>
    </source>
</evidence>
<dbReference type="OrthoDB" id="935889at2"/>
<keyword evidence="1" id="KW-1133">Transmembrane helix</keyword>
<dbReference type="AlphaFoldDB" id="A0A1G9K734"/>
<dbReference type="EMBL" id="FNGS01000002">
    <property type="protein sequence ID" value="SDL45346.1"/>
    <property type="molecule type" value="Genomic_DNA"/>
</dbReference>
<feature type="transmembrane region" description="Helical" evidence="1">
    <location>
        <begin position="166"/>
        <end position="181"/>
    </location>
</feature>
<accession>A0A1G9K734</accession>
<feature type="transmembrane region" description="Helical" evidence="1">
    <location>
        <begin position="233"/>
        <end position="252"/>
    </location>
</feature>
<organism evidence="2 3">
    <name type="scientific">Siphonobacter aquaeclarae</name>
    <dbReference type="NCBI Taxonomy" id="563176"/>
    <lineage>
        <taxon>Bacteria</taxon>
        <taxon>Pseudomonadati</taxon>
        <taxon>Bacteroidota</taxon>
        <taxon>Cytophagia</taxon>
        <taxon>Cytophagales</taxon>
        <taxon>Cytophagaceae</taxon>
        <taxon>Siphonobacter</taxon>
    </lineage>
</organism>